<dbReference type="AlphaFoldDB" id="A0A8B7N4M1"/>
<gene>
    <name evidence="4" type="primary">LOC108666000</name>
</gene>
<feature type="signal peptide" evidence="2">
    <location>
        <begin position="1"/>
        <end position="24"/>
    </location>
</feature>
<feature type="compositionally biased region" description="Basic and acidic residues" evidence="1">
    <location>
        <begin position="468"/>
        <end position="482"/>
    </location>
</feature>
<feature type="compositionally biased region" description="Basic and acidic residues" evidence="1">
    <location>
        <begin position="410"/>
        <end position="427"/>
    </location>
</feature>
<keyword evidence="3" id="KW-1185">Reference proteome</keyword>
<keyword evidence="2" id="KW-0732">Signal</keyword>
<dbReference type="PROSITE" id="PS51257">
    <property type="entry name" value="PROKAR_LIPOPROTEIN"/>
    <property type="match status" value="1"/>
</dbReference>
<dbReference type="Proteomes" id="UP000694843">
    <property type="component" value="Unplaced"/>
</dbReference>
<feature type="compositionally biased region" description="Basic residues" evidence="1">
    <location>
        <begin position="196"/>
        <end position="206"/>
    </location>
</feature>
<dbReference type="KEGG" id="hazt:108666000"/>
<feature type="compositionally biased region" description="Basic and acidic residues" evidence="1">
    <location>
        <begin position="186"/>
        <end position="195"/>
    </location>
</feature>
<name>A0A8B7N4M1_HYAAZ</name>
<feature type="compositionally biased region" description="Basic residues" evidence="1">
    <location>
        <begin position="231"/>
        <end position="241"/>
    </location>
</feature>
<reference evidence="4" key="1">
    <citation type="submission" date="2025-08" db="UniProtKB">
        <authorList>
            <consortium name="RefSeq"/>
        </authorList>
    </citation>
    <scope>IDENTIFICATION</scope>
    <source>
        <tissue evidence="4">Whole organism</tissue>
    </source>
</reference>
<dbReference type="RefSeq" id="XP_018008293.1">
    <property type="nucleotide sequence ID" value="XM_018152804.2"/>
</dbReference>
<protein>
    <submittedName>
        <fullName evidence="4">Uncharacterized protein LOC108666000</fullName>
    </submittedName>
</protein>
<feature type="region of interest" description="Disordered" evidence="1">
    <location>
        <begin position="649"/>
        <end position="683"/>
    </location>
</feature>
<organism evidence="3 4">
    <name type="scientific">Hyalella azteca</name>
    <name type="common">Amphipod</name>
    <dbReference type="NCBI Taxonomy" id="294128"/>
    <lineage>
        <taxon>Eukaryota</taxon>
        <taxon>Metazoa</taxon>
        <taxon>Ecdysozoa</taxon>
        <taxon>Arthropoda</taxon>
        <taxon>Crustacea</taxon>
        <taxon>Multicrustacea</taxon>
        <taxon>Malacostraca</taxon>
        <taxon>Eumalacostraca</taxon>
        <taxon>Peracarida</taxon>
        <taxon>Amphipoda</taxon>
        <taxon>Senticaudata</taxon>
        <taxon>Talitrida</taxon>
        <taxon>Talitroidea</taxon>
        <taxon>Hyalellidae</taxon>
        <taxon>Hyalella</taxon>
    </lineage>
</organism>
<feature type="region of interest" description="Disordered" evidence="1">
    <location>
        <begin position="396"/>
        <end position="482"/>
    </location>
</feature>
<dbReference type="GeneID" id="108666000"/>
<evidence type="ECO:0000313" key="4">
    <source>
        <dbReference type="RefSeq" id="XP_018008293.1"/>
    </source>
</evidence>
<feature type="compositionally biased region" description="Basic residues" evidence="1">
    <location>
        <begin position="153"/>
        <end position="163"/>
    </location>
</feature>
<sequence length="1066" mass="122118">MSSRPTSAVFLMTLLACAVTVVSSREAATTSAGRPSVVGDENESLYPRRFNQKSGELIIDASAASEDDSARSDTPNYLNVTKKSYFRREVSRHDKNNPINPIKNSNYFSSKDEKIPKEITVSHSQVPRHQPTALSKSPVQNVKAVRVSNSSKKILRIRRRPRLLKNNPQNSDQNDQITQEFMKSPNADDVHNVEPRKRRRIKKTKSGSRNPRLVEPSDEDITHTRVAPTRVGRRRKLRKNSLLRQFKNSNRHSSPDGSQERKLKMFNYRVPCFANGNDQLAVGTATTLKARQRYNYPVRPDALYPSREVNSERLITESVITQTNPKDTQIKYNIARNVLSSNLEGTQDEIQIGEDPIREQVNSGFQGGPKIHLRTVEQVQGSDPRTPVYYPKSFRKMRASAGGRLKTRKRNYDPKPNDHRNDLKLSEVKNNTVGNHLSDDVETKFQEPNDTEDEEASVQPPLPKRAKKMIDHVRQHSPRSADRAPIFQDKRTHPLEIQYYDALEDEIRKSSFLTESVRLVSSDTFRDLVKSNRTKKVSTDKQVKSEQKLPILVKNNLKPNKPEIHILQSQNIVFENPFSDEVSKTTTSDTNEKSFNEAKKWQDYYMNLRNQAKHVGGDDSLKAQDDYHSFGNPSVSKDYYHNWDSIPRYRLQPSTKTNPNLLADPELDAKNPPSRTNSENNLNSNFQIQTVFSDPSSNEDHQGQGPITSVPIHFVRVHQAQHGKLNEVDHEHRLHGVYRSPGRRNEGNYAGNVRDSNYPEKINVNVNSLDNTKKNPIHFDKYVKLTHSSRDRSRIYHDYPDLFYEYLTASVYGDNKSHEIGSTHAITSPLRVKNPNIIRPTTKTIPLAPMPSIDELYNFKENDRPAPDSARRYHGQEWQHDRDALYPWRYERLQNYLPTRPIHQGRVKSIVIDLSEPQMFPQKATGSEAQRDTKFALSKADVPDVTQRTSVFDSSVTSIQIPNVSTESKLISNVLARSNIFKSMASSRNANSGTKKSPESYRLGNRLYFNSGNAHRQEERNVLRNYERDIDRSQDWTPIPSPYFESPDSSLYQDSIIFPSMPFTQT</sequence>
<dbReference type="OrthoDB" id="10685072at2759"/>
<feature type="compositionally biased region" description="Basic and acidic residues" evidence="1">
    <location>
        <begin position="437"/>
        <end position="447"/>
    </location>
</feature>
<feature type="chain" id="PRO_5034145733" evidence="2">
    <location>
        <begin position="25"/>
        <end position="1066"/>
    </location>
</feature>
<feature type="compositionally biased region" description="Polar residues" evidence="1">
    <location>
        <begin position="121"/>
        <end position="140"/>
    </location>
</feature>
<feature type="compositionally biased region" description="Polar residues" evidence="1">
    <location>
        <begin position="246"/>
        <end position="257"/>
    </location>
</feature>
<evidence type="ECO:0000313" key="3">
    <source>
        <dbReference type="Proteomes" id="UP000694843"/>
    </source>
</evidence>
<evidence type="ECO:0000256" key="1">
    <source>
        <dbReference type="SAM" id="MobiDB-lite"/>
    </source>
</evidence>
<accession>A0A8B7N4M1</accession>
<proteinExistence type="predicted"/>
<feature type="region of interest" description="Disordered" evidence="1">
    <location>
        <begin position="88"/>
        <end position="261"/>
    </location>
</feature>
<evidence type="ECO:0000256" key="2">
    <source>
        <dbReference type="SAM" id="SignalP"/>
    </source>
</evidence>
<feature type="compositionally biased region" description="Polar residues" evidence="1">
    <location>
        <begin position="673"/>
        <end position="683"/>
    </location>
</feature>
<feature type="compositionally biased region" description="Polar residues" evidence="1">
    <location>
        <begin position="169"/>
        <end position="181"/>
    </location>
</feature>
<feature type="region of interest" description="Disordered" evidence="1">
    <location>
        <begin position="737"/>
        <end position="756"/>
    </location>
</feature>